<sequence length="56" mass="6046">MSIQNNTYWTSSSYLSWIAAYISYPKETIGDIYSSSTSNGAAPVATVAECRSNISS</sequence>
<comment type="caution">
    <text evidence="1">The sequence shown here is derived from an EMBL/GenBank/DDBJ whole genome shotgun (WGS) entry which is preliminary data.</text>
</comment>
<keyword evidence="2" id="KW-1185">Reference proteome</keyword>
<dbReference type="EMBL" id="LLXI01002389">
    <property type="protein sequence ID" value="PKY57007.1"/>
    <property type="molecule type" value="Genomic_DNA"/>
</dbReference>
<accession>A0A2I1HDQ3</accession>
<dbReference type="Proteomes" id="UP000234323">
    <property type="component" value="Unassembled WGS sequence"/>
</dbReference>
<protein>
    <submittedName>
        <fullName evidence="1">Uncharacterized protein</fullName>
    </submittedName>
</protein>
<dbReference type="AlphaFoldDB" id="A0A2I1HDQ3"/>
<reference evidence="1 2" key="1">
    <citation type="submission" date="2015-10" db="EMBL/GenBank/DDBJ databases">
        <title>Genome analyses suggest a sexual origin of heterokaryosis in a supposedly ancient asexual fungus.</title>
        <authorList>
            <person name="Ropars J."/>
            <person name="Sedzielewska K."/>
            <person name="Noel J."/>
            <person name="Charron P."/>
            <person name="Farinelli L."/>
            <person name="Marton T."/>
            <person name="Kruger M."/>
            <person name="Pelin A."/>
            <person name="Brachmann A."/>
            <person name="Corradi N."/>
        </authorList>
    </citation>
    <scope>NUCLEOTIDE SEQUENCE [LARGE SCALE GENOMIC DNA]</scope>
    <source>
        <strain evidence="1 2">A4</strain>
    </source>
</reference>
<name>A0A2I1HDQ3_9GLOM</name>
<gene>
    <name evidence="1" type="ORF">RhiirA4_477736</name>
</gene>
<evidence type="ECO:0000313" key="1">
    <source>
        <dbReference type="EMBL" id="PKY57007.1"/>
    </source>
</evidence>
<evidence type="ECO:0000313" key="2">
    <source>
        <dbReference type="Proteomes" id="UP000234323"/>
    </source>
</evidence>
<organism evidence="1 2">
    <name type="scientific">Rhizophagus irregularis</name>
    <dbReference type="NCBI Taxonomy" id="588596"/>
    <lineage>
        <taxon>Eukaryota</taxon>
        <taxon>Fungi</taxon>
        <taxon>Fungi incertae sedis</taxon>
        <taxon>Mucoromycota</taxon>
        <taxon>Glomeromycotina</taxon>
        <taxon>Glomeromycetes</taxon>
        <taxon>Glomerales</taxon>
        <taxon>Glomeraceae</taxon>
        <taxon>Rhizophagus</taxon>
    </lineage>
</organism>
<proteinExistence type="predicted"/>